<reference evidence="2 3" key="1">
    <citation type="journal article" date="2009" name="Stand. Genomic Sci.">
        <title>Complete genome sequence of Kytococcus sedentarius type strain (541).</title>
        <authorList>
            <person name="Sims D."/>
            <person name="Brettin T."/>
            <person name="Detter J.C."/>
            <person name="Han C."/>
            <person name="Lapidus A."/>
            <person name="Copeland A."/>
            <person name="Glavina Del Rio T."/>
            <person name="Nolan M."/>
            <person name="Chen F."/>
            <person name="Lucas S."/>
            <person name="Tice H."/>
            <person name="Cheng J.F."/>
            <person name="Bruce D."/>
            <person name="Goodwin L."/>
            <person name="Pitluck S."/>
            <person name="Ovchinnikova G."/>
            <person name="Pati A."/>
            <person name="Ivanova N."/>
            <person name="Mavrommatis K."/>
            <person name="Chen A."/>
            <person name="Palaniappan K."/>
            <person name="D'haeseleer P."/>
            <person name="Chain P."/>
            <person name="Bristow J."/>
            <person name="Eisen J.A."/>
            <person name="Markowitz V."/>
            <person name="Hugenholtz P."/>
            <person name="Schneider S."/>
            <person name="Goker M."/>
            <person name="Pukall R."/>
            <person name="Kyrpides N.C."/>
            <person name="Klenk H.P."/>
        </authorList>
    </citation>
    <scope>NUCLEOTIDE SEQUENCE [LARGE SCALE GENOMIC DNA]</scope>
    <source>
        <strain evidence="3">ATCC 14392 / DSM 20547 / JCM 11482 / CCUG 33030 / NBRC 15357 / NCTC 11040 / CCM 314 / 541</strain>
    </source>
</reference>
<dbReference type="Gene3D" id="3.30.200.20">
    <property type="entry name" value="Phosphorylase Kinase, domain 1"/>
    <property type="match status" value="1"/>
</dbReference>
<dbReference type="GO" id="GO:0016740">
    <property type="term" value="F:transferase activity"/>
    <property type="evidence" value="ECO:0007669"/>
    <property type="project" value="UniProtKB-KW"/>
</dbReference>
<proteinExistence type="predicted"/>
<dbReference type="RefSeq" id="WP_015779409.1">
    <property type="nucleotide sequence ID" value="NC_013169.1"/>
</dbReference>
<dbReference type="InterPro" id="IPR011009">
    <property type="entry name" value="Kinase-like_dom_sf"/>
</dbReference>
<organism evidence="2 3">
    <name type="scientific">Kytococcus sedentarius (strain ATCC 14392 / DSM 20547 / JCM 11482 / CCUG 33030 / NBRC 15357 / NCTC 11040 / CCM 314 / 541)</name>
    <name type="common">Micrococcus sedentarius</name>
    <dbReference type="NCBI Taxonomy" id="478801"/>
    <lineage>
        <taxon>Bacteria</taxon>
        <taxon>Bacillati</taxon>
        <taxon>Actinomycetota</taxon>
        <taxon>Actinomycetes</taxon>
        <taxon>Micrococcales</taxon>
        <taxon>Kytococcaceae</taxon>
        <taxon>Kytococcus</taxon>
    </lineage>
</organism>
<sequence>MENAVARAQSVLDEPIQTVRPLTGGLTSAMLALTTNGEYVMRLMTRKSWRTHGAELTARERAAQQVLEGTGVPAPRSVALDADGRSTGVAAHLMTRVPGAPAETLTPSQVEAHRGHA</sequence>
<feature type="domain" description="Aminoglycoside phosphotransferase" evidence="1">
    <location>
        <begin position="18"/>
        <end position="111"/>
    </location>
</feature>
<evidence type="ECO:0000259" key="1">
    <source>
        <dbReference type="Pfam" id="PF01636"/>
    </source>
</evidence>
<dbReference type="SUPFAM" id="SSF56112">
    <property type="entry name" value="Protein kinase-like (PK-like)"/>
    <property type="match status" value="1"/>
</dbReference>
<protein>
    <submittedName>
        <fullName evidence="2">Phosphotransferase family protein</fullName>
    </submittedName>
</protein>
<dbReference type="Proteomes" id="UP000006666">
    <property type="component" value="Chromosome"/>
</dbReference>
<dbReference type="STRING" id="478801.Ksed_14380"/>
<dbReference type="EMBL" id="CP001686">
    <property type="protein sequence ID" value="ACV06464.1"/>
    <property type="molecule type" value="Genomic_DNA"/>
</dbReference>
<dbReference type="KEGG" id="kse:Ksed_14380"/>
<evidence type="ECO:0000313" key="3">
    <source>
        <dbReference type="Proteomes" id="UP000006666"/>
    </source>
</evidence>
<evidence type="ECO:0000313" key="2">
    <source>
        <dbReference type="EMBL" id="ACV06464.1"/>
    </source>
</evidence>
<gene>
    <name evidence="2" type="ordered locus">Ksed_14380</name>
</gene>
<dbReference type="HOGENOM" id="CLU_2081749_0_0_11"/>
<name>C7NHV7_KYTSD</name>
<accession>C7NHV7</accession>
<dbReference type="InterPro" id="IPR002575">
    <property type="entry name" value="Aminoglycoside_PTrfase"/>
</dbReference>
<dbReference type="Pfam" id="PF01636">
    <property type="entry name" value="APH"/>
    <property type="match status" value="1"/>
</dbReference>
<dbReference type="AlphaFoldDB" id="C7NHV7"/>
<keyword evidence="3" id="KW-1185">Reference proteome</keyword>